<feature type="transmembrane region" description="Helical" evidence="1">
    <location>
        <begin position="99"/>
        <end position="127"/>
    </location>
</feature>
<dbReference type="RefSeq" id="WP_106191195.1">
    <property type="nucleotide sequence ID" value="NZ_PVTF01000009.1"/>
</dbReference>
<keyword evidence="1" id="KW-1133">Transmembrane helix</keyword>
<keyword evidence="1" id="KW-0812">Transmembrane</keyword>
<evidence type="ECO:0000313" key="3">
    <source>
        <dbReference type="Proteomes" id="UP000239494"/>
    </source>
</evidence>
<proteinExistence type="predicted"/>
<gene>
    <name evidence="2" type="ORF">CLV43_109370</name>
</gene>
<dbReference type="PANTHER" id="PTHR37305">
    <property type="entry name" value="INTEGRAL MEMBRANE PROTEIN-RELATED"/>
    <property type="match status" value="1"/>
</dbReference>
<feature type="transmembrane region" description="Helical" evidence="1">
    <location>
        <begin position="147"/>
        <end position="172"/>
    </location>
</feature>
<organism evidence="2 3">
    <name type="scientific">Umezawaea tangerina</name>
    <dbReference type="NCBI Taxonomy" id="84725"/>
    <lineage>
        <taxon>Bacteria</taxon>
        <taxon>Bacillati</taxon>
        <taxon>Actinomycetota</taxon>
        <taxon>Actinomycetes</taxon>
        <taxon>Pseudonocardiales</taxon>
        <taxon>Pseudonocardiaceae</taxon>
        <taxon>Umezawaea</taxon>
    </lineage>
</organism>
<name>A0A2T0SXN3_9PSEU</name>
<dbReference type="PANTHER" id="PTHR37305:SF1">
    <property type="entry name" value="MEMBRANE PROTEIN"/>
    <property type="match status" value="1"/>
</dbReference>
<accession>A0A2T0SXN3</accession>
<reference evidence="2 3" key="1">
    <citation type="submission" date="2018-03" db="EMBL/GenBank/DDBJ databases">
        <title>Genomic Encyclopedia of Archaeal and Bacterial Type Strains, Phase II (KMG-II): from individual species to whole genera.</title>
        <authorList>
            <person name="Goeker M."/>
        </authorList>
    </citation>
    <scope>NUCLEOTIDE SEQUENCE [LARGE SCALE GENOMIC DNA]</scope>
    <source>
        <strain evidence="2 3">DSM 44720</strain>
    </source>
</reference>
<feature type="transmembrane region" description="Helical" evidence="1">
    <location>
        <begin position="20"/>
        <end position="40"/>
    </location>
</feature>
<sequence length="253" mass="26132">MIDVTASEWLKVRTVRSTWYLLLSVVGVLALGTLISYLMTAEWDRSTPDVQAAFASADPSVVVMPFAQFAFGVLGALVATSEYGNGMIRTVLVAAPRRLVLLVAKVVVVGVGALALGTAVSFAAYAIGKVVTGDRPAPISGDPFSEALPALFANGLAALVIALVGLGFGVLLRSTAGALVTLCVLMFVVPVVAVLLPAPWNNRVVSVTPLYLGPQFSGQLTGQLTPAQALAVMIAYLVVALGAGALVLVRRDA</sequence>
<comment type="caution">
    <text evidence="2">The sequence shown here is derived from an EMBL/GenBank/DDBJ whole genome shotgun (WGS) entry which is preliminary data.</text>
</comment>
<dbReference type="Proteomes" id="UP000239494">
    <property type="component" value="Unassembled WGS sequence"/>
</dbReference>
<keyword evidence="1" id="KW-0472">Membrane</keyword>
<evidence type="ECO:0000313" key="2">
    <source>
        <dbReference type="EMBL" id="PRY38150.1"/>
    </source>
</evidence>
<dbReference type="OrthoDB" id="5188656at2"/>
<evidence type="ECO:0000256" key="1">
    <source>
        <dbReference type="SAM" id="Phobius"/>
    </source>
</evidence>
<feature type="transmembrane region" description="Helical" evidence="1">
    <location>
        <begin position="179"/>
        <end position="200"/>
    </location>
</feature>
<feature type="transmembrane region" description="Helical" evidence="1">
    <location>
        <begin position="229"/>
        <end position="249"/>
    </location>
</feature>
<feature type="transmembrane region" description="Helical" evidence="1">
    <location>
        <begin position="60"/>
        <end position="79"/>
    </location>
</feature>
<dbReference type="AlphaFoldDB" id="A0A2T0SXN3"/>
<dbReference type="Pfam" id="PF12730">
    <property type="entry name" value="ABC2_membrane_4"/>
    <property type="match status" value="1"/>
</dbReference>
<dbReference type="EMBL" id="PVTF01000009">
    <property type="protein sequence ID" value="PRY38150.1"/>
    <property type="molecule type" value="Genomic_DNA"/>
</dbReference>
<keyword evidence="3" id="KW-1185">Reference proteome</keyword>
<protein>
    <submittedName>
        <fullName evidence="2">ABC-2 family transporter</fullName>
    </submittedName>
</protein>